<keyword evidence="2" id="KW-1185">Reference proteome</keyword>
<gene>
    <name evidence="1" type="ORF">JQU52_05135</name>
</gene>
<dbReference type="Gene3D" id="3.40.50.1000">
    <property type="entry name" value="HAD superfamily/HAD-like"/>
    <property type="match status" value="1"/>
</dbReference>
<dbReference type="NCBIfam" id="TIGR01993">
    <property type="entry name" value="Pyr-5-nucltdase"/>
    <property type="match status" value="1"/>
</dbReference>
<evidence type="ECO:0000313" key="2">
    <source>
        <dbReference type="Proteomes" id="UP000653156"/>
    </source>
</evidence>
<dbReference type="Pfam" id="PF00702">
    <property type="entry name" value="Hydrolase"/>
    <property type="match status" value="1"/>
</dbReference>
<dbReference type="InterPro" id="IPR023214">
    <property type="entry name" value="HAD_sf"/>
</dbReference>
<dbReference type="KEGG" id="ptes:JQU52_05135"/>
<evidence type="ECO:0000313" key="1">
    <source>
        <dbReference type="EMBL" id="QRQ82769.1"/>
    </source>
</evidence>
<dbReference type="SFLD" id="SFLDG01129">
    <property type="entry name" value="C1.5:_HAD__Beta-PGM__Phosphata"/>
    <property type="match status" value="1"/>
</dbReference>
<dbReference type="RefSeq" id="WP_230340058.1">
    <property type="nucleotide sequence ID" value="NZ_CP069798.1"/>
</dbReference>
<dbReference type="InterPro" id="IPR010237">
    <property type="entry name" value="Pyr-5-nucltdase"/>
</dbReference>
<dbReference type="PANTHER" id="PTHR12725">
    <property type="entry name" value="HALOACID DEHALOGENASE-LIKE HYDROLASE"/>
    <property type="match status" value="1"/>
</dbReference>
<dbReference type="SFLD" id="SFLDS00003">
    <property type="entry name" value="Haloacid_Dehalogenase"/>
    <property type="match status" value="1"/>
</dbReference>
<protein>
    <submittedName>
        <fullName evidence="1">Pyrimidine 5'-nucleotidase</fullName>
    </submittedName>
</protein>
<reference evidence="1" key="1">
    <citation type="submission" date="2021-02" db="EMBL/GenBank/DDBJ databases">
        <title>Neisseriaceae sp. 26B isolated from the cloaca of a Common Toad-headed Turtle (Mesoclemmys nasuta).</title>
        <authorList>
            <person name="Spergser J."/>
            <person name="Busse H.-J."/>
        </authorList>
    </citation>
    <scope>NUCLEOTIDE SEQUENCE</scope>
    <source>
        <strain evidence="1">26B</strain>
    </source>
</reference>
<dbReference type="Proteomes" id="UP000653156">
    <property type="component" value="Chromosome"/>
</dbReference>
<dbReference type="Gene3D" id="1.10.150.450">
    <property type="match status" value="1"/>
</dbReference>
<dbReference type="NCBIfam" id="TIGR01509">
    <property type="entry name" value="HAD-SF-IA-v3"/>
    <property type="match status" value="1"/>
</dbReference>
<organism evidence="1 2">
    <name type="scientific">Paralysiella testudinis</name>
    <dbReference type="NCBI Taxonomy" id="2809020"/>
    <lineage>
        <taxon>Bacteria</taxon>
        <taxon>Pseudomonadati</taxon>
        <taxon>Pseudomonadota</taxon>
        <taxon>Betaproteobacteria</taxon>
        <taxon>Neisseriales</taxon>
        <taxon>Neisseriaceae</taxon>
        <taxon>Paralysiella</taxon>
    </lineage>
</organism>
<proteinExistence type="predicted"/>
<dbReference type="SUPFAM" id="SSF56784">
    <property type="entry name" value="HAD-like"/>
    <property type="match status" value="1"/>
</dbReference>
<dbReference type="InterPro" id="IPR006439">
    <property type="entry name" value="HAD-SF_hydro_IA"/>
</dbReference>
<accession>A0A892ZPL7</accession>
<dbReference type="PANTHER" id="PTHR12725:SF117">
    <property type="entry name" value="HALOACID DEHALOGENASE-LIKE HYDROLASE"/>
    <property type="match status" value="1"/>
</dbReference>
<name>A0A892ZPL7_9NEIS</name>
<dbReference type="SFLD" id="SFLDG01132">
    <property type="entry name" value="C1.5.3:_5'-Nucleotidase_Like"/>
    <property type="match status" value="1"/>
</dbReference>
<dbReference type="InterPro" id="IPR036412">
    <property type="entry name" value="HAD-like_sf"/>
</dbReference>
<dbReference type="EMBL" id="CP069798">
    <property type="protein sequence ID" value="QRQ82769.1"/>
    <property type="molecule type" value="Genomic_DNA"/>
</dbReference>
<sequence length="231" mass="25245">MIPLTAAQQKHCPPPHHATVWLFDLDNTLHHADAGIFYIINRAMTAYLASALQLSVQAASDLRQDYWHRYGATLAGLQQHHPHIDIGDFLQASHPLAEILPALKPMAHLQPVLASLPGRKAVFSNGPSFYVQALITQLGIGSHFEALFGTDDFGLYYKPATAAYLKVCARLHTHPAHCIMVDDSAENLRTAKALGMRTVWFGAQAHPLPFVDVAVADLPALQRQAAVLAPD</sequence>
<dbReference type="AlphaFoldDB" id="A0A892ZPL7"/>